<gene>
    <name evidence="2" type="ORF">CR203_04955</name>
</gene>
<sequence length="64" mass="7542">MGKKICWAIIFLTVALNVVMLQWAIESYLGHEFEKLYQFSIVALLSSFIALIAFLKWRRLEYSQ</sequence>
<dbReference type="EMBL" id="PDOE01000002">
    <property type="protein sequence ID" value="RKL67857.1"/>
    <property type="molecule type" value="Genomic_DNA"/>
</dbReference>
<evidence type="ECO:0000256" key="1">
    <source>
        <dbReference type="SAM" id="Phobius"/>
    </source>
</evidence>
<evidence type="ECO:0000313" key="2">
    <source>
        <dbReference type="EMBL" id="RKL67857.1"/>
    </source>
</evidence>
<keyword evidence="1" id="KW-0812">Transmembrane</keyword>
<dbReference type="AlphaFoldDB" id="A0A3A9K5K8"/>
<proteinExistence type="predicted"/>
<feature type="transmembrane region" description="Helical" evidence="1">
    <location>
        <begin position="37"/>
        <end position="55"/>
    </location>
</feature>
<accession>A0A3A9K5K8</accession>
<keyword evidence="1" id="KW-1133">Transmembrane helix</keyword>
<name>A0A3A9K5K8_9BACI</name>
<protein>
    <submittedName>
        <fullName evidence="2">Uncharacterized protein</fullName>
    </submittedName>
</protein>
<reference evidence="2 3" key="1">
    <citation type="submission" date="2017-10" db="EMBL/GenBank/DDBJ databases">
        <title>Bacillus sp. nov., a halophilic bacterium isolated from a Keqin Lake.</title>
        <authorList>
            <person name="Wang H."/>
        </authorList>
    </citation>
    <scope>NUCLEOTIDE SEQUENCE [LARGE SCALE GENOMIC DNA]</scope>
    <source>
        <strain evidence="2 3">KCTC 13187</strain>
    </source>
</reference>
<evidence type="ECO:0000313" key="3">
    <source>
        <dbReference type="Proteomes" id="UP000281498"/>
    </source>
</evidence>
<comment type="caution">
    <text evidence="2">The sequence shown here is derived from an EMBL/GenBank/DDBJ whole genome shotgun (WGS) entry which is preliminary data.</text>
</comment>
<keyword evidence="1" id="KW-0472">Membrane</keyword>
<dbReference type="RefSeq" id="WP_110938196.1">
    <property type="nucleotide sequence ID" value="NZ_KZ614147.1"/>
</dbReference>
<keyword evidence="3" id="KW-1185">Reference proteome</keyword>
<dbReference type="Proteomes" id="UP000281498">
    <property type="component" value="Unassembled WGS sequence"/>
</dbReference>
<dbReference type="OrthoDB" id="2692071at2"/>
<organism evidence="2 3">
    <name type="scientific">Salipaludibacillus neizhouensis</name>
    <dbReference type="NCBI Taxonomy" id="885475"/>
    <lineage>
        <taxon>Bacteria</taxon>
        <taxon>Bacillati</taxon>
        <taxon>Bacillota</taxon>
        <taxon>Bacilli</taxon>
        <taxon>Bacillales</taxon>
        <taxon>Bacillaceae</taxon>
    </lineage>
</organism>